<accession>A0ABU3Q5F1</accession>
<name>A0ABU3Q5F1_9SPHN</name>
<evidence type="ECO:0000313" key="3">
    <source>
        <dbReference type="Proteomes" id="UP001259572"/>
    </source>
</evidence>
<evidence type="ECO:0000313" key="2">
    <source>
        <dbReference type="EMBL" id="MDT9598638.1"/>
    </source>
</evidence>
<gene>
    <name evidence="2" type="ORF">RQX22_06725</name>
</gene>
<evidence type="ECO:0000256" key="1">
    <source>
        <dbReference type="SAM" id="MobiDB-lite"/>
    </source>
</evidence>
<dbReference type="InterPro" id="IPR045384">
    <property type="entry name" value="DUF6527"/>
</dbReference>
<reference evidence="2 3" key="1">
    <citation type="submission" date="2023-05" db="EMBL/GenBank/DDBJ databases">
        <authorList>
            <person name="Guo Y."/>
        </authorList>
    </citation>
    <scope>NUCLEOTIDE SEQUENCE [LARGE SCALE GENOMIC DNA]</scope>
    <source>
        <strain evidence="2 3">GR2756</strain>
    </source>
</reference>
<feature type="region of interest" description="Disordered" evidence="1">
    <location>
        <begin position="112"/>
        <end position="140"/>
    </location>
</feature>
<dbReference type="Pfam" id="PF20137">
    <property type="entry name" value="BubE"/>
    <property type="match status" value="1"/>
</dbReference>
<dbReference type="RefSeq" id="WP_315724873.1">
    <property type="nucleotide sequence ID" value="NZ_JAVUPU010000003.1"/>
</dbReference>
<keyword evidence="3" id="KW-1185">Reference proteome</keyword>
<dbReference type="EMBL" id="JAVUPU010000003">
    <property type="protein sequence ID" value="MDT9598638.1"/>
    <property type="molecule type" value="Genomic_DNA"/>
</dbReference>
<protein>
    <submittedName>
        <fullName evidence="2">DUF6527 family protein</fullName>
    </submittedName>
</protein>
<organism evidence="2 3">
    <name type="scientific">Sphingosinicella rhizophila</name>
    <dbReference type="NCBI Taxonomy" id="3050082"/>
    <lineage>
        <taxon>Bacteria</taxon>
        <taxon>Pseudomonadati</taxon>
        <taxon>Pseudomonadota</taxon>
        <taxon>Alphaproteobacteria</taxon>
        <taxon>Sphingomonadales</taxon>
        <taxon>Sphingosinicellaceae</taxon>
        <taxon>Sphingosinicella</taxon>
    </lineage>
</organism>
<proteinExistence type="predicted"/>
<sequence length="157" mass="17616">MIAAQALVPRFVEEIPEAVEPGVFYVSLEHGSMIHLCACGCGHEVALPLTPLDWRFTFDGETISVSPSVGSWSLPCRSHYIIDRGRVRWAEDWTEAEVEAGRRRDQARKDIRFNPPSVAKEGPEFAVRPFPDETAEGSPRKGVLKGLRTWASRLWRG</sequence>
<comment type="caution">
    <text evidence="2">The sequence shown here is derived from an EMBL/GenBank/DDBJ whole genome shotgun (WGS) entry which is preliminary data.</text>
</comment>
<dbReference type="Proteomes" id="UP001259572">
    <property type="component" value="Unassembled WGS sequence"/>
</dbReference>